<dbReference type="EMBL" id="CP040396">
    <property type="protein sequence ID" value="QCT04815.1"/>
    <property type="molecule type" value="Genomic_DNA"/>
</dbReference>
<dbReference type="KEGG" id="palo:E6C60_4110"/>
<protein>
    <submittedName>
        <fullName evidence="1">Glycosyltransferase</fullName>
    </submittedName>
</protein>
<name>A0A4P8XR23_9BACL</name>
<keyword evidence="1" id="KW-0808">Transferase</keyword>
<keyword evidence="2" id="KW-1185">Reference proteome</keyword>
<sequence>MTDCAAPRPRLLLISPVFPDPNGAGREKRACQWTQKLEESYEVHMLVVLSGSQAPPDHAMLRLHPRLRYIHASPKEHSRGKQLCQALVSLCSGQISHASLSGWPTMGEEEQEQLRPYYSGMKLDKIVCFRLYLREYAVYLQRLTSCPAMELDLDDMESSTHYKIARLYRQEGQWPRSLLYMLRGMHFKREEERMGRDFEAVYVCSEEDQALLQHRLPQLRLHVMPNRLAGTPVRLPLPDTPRSLLFIGSLDYFPNEEAVSWLLREVLPRLRGVNSAWTLHVAGHTSSEDLRRRLNDSEGVHYYGRVERVEEVYRPSYIVVSPLHAGGGTKLKILEAMGFGRPIVATGESVYGLGLTPQEHYVPAETAEEFAAACERLAESPELAFRLSDQARQVFIEKYTFEMTDYPGGSKSSL</sequence>
<evidence type="ECO:0000313" key="1">
    <source>
        <dbReference type="EMBL" id="QCT04815.1"/>
    </source>
</evidence>
<evidence type="ECO:0000313" key="2">
    <source>
        <dbReference type="Proteomes" id="UP000300879"/>
    </source>
</evidence>
<dbReference type="GO" id="GO:0016740">
    <property type="term" value="F:transferase activity"/>
    <property type="evidence" value="ECO:0007669"/>
    <property type="project" value="UniProtKB-KW"/>
</dbReference>
<gene>
    <name evidence="1" type="ORF">E6C60_4110</name>
</gene>
<reference evidence="1 2" key="1">
    <citation type="submission" date="2019-05" db="EMBL/GenBank/DDBJ databases">
        <authorList>
            <person name="Chen C."/>
        </authorList>
    </citation>
    <scope>NUCLEOTIDE SEQUENCE [LARGE SCALE GENOMIC DNA]</scope>
    <source>
        <strain evidence="1 2">HB172198</strain>
    </source>
</reference>
<dbReference type="SUPFAM" id="SSF53756">
    <property type="entry name" value="UDP-Glycosyltransferase/glycogen phosphorylase"/>
    <property type="match status" value="1"/>
</dbReference>
<accession>A0A4P8XR23</accession>
<dbReference type="Proteomes" id="UP000300879">
    <property type="component" value="Chromosome"/>
</dbReference>
<dbReference type="AlphaFoldDB" id="A0A4P8XR23"/>
<proteinExistence type="predicted"/>
<dbReference type="Pfam" id="PF13692">
    <property type="entry name" value="Glyco_trans_1_4"/>
    <property type="match status" value="1"/>
</dbReference>
<dbReference type="CDD" id="cd03801">
    <property type="entry name" value="GT4_PimA-like"/>
    <property type="match status" value="1"/>
</dbReference>
<organism evidence="1 2">
    <name type="scientific">Paenibacillus algicola</name>
    <dbReference type="NCBI Taxonomy" id="2565926"/>
    <lineage>
        <taxon>Bacteria</taxon>
        <taxon>Bacillati</taxon>
        <taxon>Bacillota</taxon>
        <taxon>Bacilli</taxon>
        <taxon>Bacillales</taxon>
        <taxon>Paenibacillaceae</taxon>
        <taxon>Paenibacillus</taxon>
    </lineage>
</organism>
<dbReference type="PANTHER" id="PTHR12526">
    <property type="entry name" value="GLYCOSYLTRANSFERASE"/>
    <property type="match status" value="1"/>
</dbReference>
<dbReference type="Gene3D" id="3.40.50.2000">
    <property type="entry name" value="Glycogen Phosphorylase B"/>
    <property type="match status" value="1"/>
</dbReference>
<dbReference type="PANTHER" id="PTHR12526:SF630">
    <property type="entry name" value="GLYCOSYLTRANSFERASE"/>
    <property type="match status" value="1"/>
</dbReference>